<dbReference type="InterPro" id="IPR046496">
    <property type="entry name" value="DUF6589"/>
</dbReference>
<accession>A0A0C9X3C1</accession>
<keyword evidence="3" id="KW-1185">Reference proteome</keyword>
<organism evidence="2 3">
    <name type="scientific">Laccaria amethystina LaAM-08-1</name>
    <dbReference type="NCBI Taxonomy" id="1095629"/>
    <lineage>
        <taxon>Eukaryota</taxon>
        <taxon>Fungi</taxon>
        <taxon>Dikarya</taxon>
        <taxon>Basidiomycota</taxon>
        <taxon>Agaricomycotina</taxon>
        <taxon>Agaricomycetes</taxon>
        <taxon>Agaricomycetidae</taxon>
        <taxon>Agaricales</taxon>
        <taxon>Agaricineae</taxon>
        <taxon>Hydnangiaceae</taxon>
        <taxon>Laccaria</taxon>
    </lineage>
</organism>
<dbReference type="Pfam" id="PF20231">
    <property type="entry name" value="DUF6589"/>
    <property type="match status" value="1"/>
</dbReference>
<dbReference type="EMBL" id="KN839069">
    <property type="protein sequence ID" value="KIJ91012.1"/>
    <property type="molecule type" value="Genomic_DNA"/>
</dbReference>
<evidence type="ECO:0000259" key="1">
    <source>
        <dbReference type="Pfam" id="PF20231"/>
    </source>
</evidence>
<dbReference type="HOGENOM" id="CLU_1796787_0_0_1"/>
<dbReference type="OrthoDB" id="4743193at2759"/>
<name>A0A0C9X3C1_9AGAR</name>
<proteinExistence type="predicted"/>
<dbReference type="Proteomes" id="UP000054477">
    <property type="component" value="Unassembled WGS sequence"/>
</dbReference>
<feature type="domain" description="DUF6589" evidence="1">
    <location>
        <begin position="4"/>
        <end position="116"/>
    </location>
</feature>
<dbReference type="STRING" id="1095629.A0A0C9X3C1"/>
<evidence type="ECO:0000313" key="2">
    <source>
        <dbReference type="EMBL" id="KIJ91012.1"/>
    </source>
</evidence>
<evidence type="ECO:0000313" key="3">
    <source>
        <dbReference type="Proteomes" id="UP000054477"/>
    </source>
</evidence>
<reference evidence="2 3" key="1">
    <citation type="submission" date="2014-04" db="EMBL/GenBank/DDBJ databases">
        <authorList>
            <consortium name="DOE Joint Genome Institute"/>
            <person name="Kuo A."/>
            <person name="Kohler A."/>
            <person name="Nagy L.G."/>
            <person name="Floudas D."/>
            <person name="Copeland A."/>
            <person name="Barry K.W."/>
            <person name="Cichocki N."/>
            <person name="Veneault-Fourrey C."/>
            <person name="LaButti K."/>
            <person name="Lindquist E.A."/>
            <person name="Lipzen A."/>
            <person name="Lundell T."/>
            <person name="Morin E."/>
            <person name="Murat C."/>
            <person name="Sun H."/>
            <person name="Tunlid A."/>
            <person name="Henrissat B."/>
            <person name="Grigoriev I.V."/>
            <person name="Hibbett D.S."/>
            <person name="Martin F."/>
            <person name="Nordberg H.P."/>
            <person name="Cantor M.N."/>
            <person name="Hua S.X."/>
        </authorList>
    </citation>
    <scope>NUCLEOTIDE SEQUENCE [LARGE SCALE GENOMIC DNA]</scope>
    <source>
        <strain evidence="2 3">LaAM-08-1</strain>
    </source>
</reference>
<protein>
    <submittedName>
        <fullName evidence="2">Unplaced genomic scaffold K443scaffold_534, whole genome shotgun sequence</fullName>
    </submittedName>
</protein>
<dbReference type="AlphaFoldDB" id="A0A0C9X3C1"/>
<reference evidence="3" key="2">
    <citation type="submission" date="2015-01" db="EMBL/GenBank/DDBJ databases">
        <title>Evolutionary Origins and Diversification of the Mycorrhizal Mutualists.</title>
        <authorList>
            <consortium name="DOE Joint Genome Institute"/>
            <consortium name="Mycorrhizal Genomics Consortium"/>
            <person name="Kohler A."/>
            <person name="Kuo A."/>
            <person name="Nagy L.G."/>
            <person name="Floudas D."/>
            <person name="Copeland A."/>
            <person name="Barry K.W."/>
            <person name="Cichocki N."/>
            <person name="Veneault-Fourrey C."/>
            <person name="LaButti K."/>
            <person name="Lindquist E.A."/>
            <person name="Lipzen A."/>
            <person name="Lundell T."/>
            <person name="Morin E."/>
            <person name="Murat C."/>
            <person name="Riley R."/>
            <person name="Ohm R."/>
            <person name="Sun H."/>
            <person name="Tunlid A."/>
            <person name="Henrissat B."/>
            <person name="Grigoriev I.V."/>
            <person name="Hibbett D.S."/>
            <person name="Martin F."/>
        </authorList>
    </citation>
    <scope>NUCLEOTIDE SEQUENCE [LARGE SCALE GENOMIC DNA]</scope>
    <source>
        <strain evidence="3">LaAM-08-1</strain>
    </source>
</reference>
<gene>
    <name evidence="2" type="ORF">K443DRAFT_14752</name>
</gene>
<sequence>MKMGYAPARSMDVNESTHAGNISAITNLLHQGGVRDPSHVVLFFGDLATFEHVMAILQRWSIEGTPWHRFQFVIFVMGVFHLKMAAADAIWRILIEPKTACEDATSLIAFVALHRPWETGEIEVFTLPLVFRPESGWSPGIPPD</sequence>